<dbReference type="Pfam" id="PF06808">
    <property type="entry name" value="DctM"/>
    <property type="match status" value="1"/>
</dbReference>
<accession>A0ABW3LKG3</accession>
<feature type="transmembrane region" description="Helical" evidence="1">
    <location>
        <begin position="583"/>
        <end position="611"/>
    </location>
</feature>
<evidence type="ECO:0000259" key="2">
    <source>
        <dbReference type="Pfam" id="PF06808"/>
    </source>
</evidence>
<sequence>MKKYLSIIPILGILWTLFQLYIAMFGGFDAQLQRTIHLAFALALVFALFRKGLESNNKLIRNADYVLVLFSLLSGVYVYVEYDRLVERIRFVSGLEPLDYFFSFLVLLLVLEASRRTVGKAMTILAAVFIVYAFVGPYVPGLLNHNGIAIKRFVEVMFYSGDGIVGVPVGVVVSYVFYFVLFAAFLEISGGGKLIIDIAFKIAGKAKGGPAKAAVVASSSMGTISGSSVANVASTGIFTIPLMKRVGYSPKFAASIEALSSNGGQIMPPIMGAAAFLMATSLGVPYTDVVLAAIIPAILYYIALFIMVHIQADKVDAVKEKSLTEKEDLIPSLNSILKRAHLLIPFALLIFMIFAGRSLQLSAFYSIILLIVVSNLFPSTRSGIKGTLDAFINGAKSAIKVTIPCAVAGIVVGVVLHTGLGLTFTTLIIEWSFGITALSIILVALGCIILGMGMPTTSAYIMASVLLAPSLQNLGFEPITSHMFVLYFAVISMITPPVALAAYAAAGIAESNSHETGIYAFYLGIPGMIIAFSFLLNPSLLLIGSIGEIVWSTFTTILGILALTIAILGYLKGEVKIALRFMFLVPSIMLIINDGITDILGLLLLIGVFLFHRKKGSLTTASKAV</sequence>
<keyword evidence="1" id="KW-0472">Membrane</keyword>
<feature type="transmembrane region" description="Helical" evidence="1">
    <location>
        <begin position="401"/>
        <end position="429"/>
    </location>
</feature>
<feature type="transmembrane region" description="Helical" evidence="1">
    <location>
        <begin position="7"/>
        <end position="28"/>
    </location>
</feature>
<feature type="domain" description="TRAP C4-dicarboxylate transport system permease DctM subunit" evidence="2">
    <location>
        <begin position="105"/>
        <end position="546"/>
    </location>
</feature>
<feature type="transmembrane region" description="Helical" evidence="1">
    <location>
        <begin position="62"/>
        <end position="80"/>
    </location>
</feature>
<feature type="transmembrane region" description="Helical" evidence="1">
    <location>
        <begin position="362"/>
        <end position="380"/>
    </location>
</feature>
<dbReference type="PANTHER" id="PTHR43849:SF2">
    <property type="entry name" value="BLL3936 PROTEIN"/>
    <property type="match status" value="1"/>
</dbReference>
<feature type="transmembrane region" description="Helical" evidence="1">
    <location>
        <begin position="549"/>
        <end position="571"/>
    </location>
</feature>
<dbReference type="NCBIfam" id="TIGR02123">
    <property type="entry name" value="TRAP_fused"/>
    <property type="match status" value="1"/>
</dbReference>
<keyword evidence="1" id="KW-0812">Transmembrane</keyword>
<protein>
    <submittedName>
        <fullName evidence="3">TRAP transporter permease</fullName>
    </submittedName>
</protein>
<feature type="transmembrane region" description="Helical" evidence="1">
    <location>
        <begin position="435"/>
        <end position="463"/>
    </location>
</feature>
<dbReference type="InterPro" id="IPR010656">
    <property type="entry name" value="DctM"/>
</dbReference>
<dbReference type="PANTHER" id="PTHR43849">
    <property type="entry name" value="BLL3936 PROTEIN"/>
    <property type="match status" value="1"/>
</dbReference>
<reference evidence="4" key="1">
    <citation type="journal article" date="2019" name="Int. J. Syst. Evol. Microbiol.">
        <title>The Global Catalogue of Microorganisms (GCM) 10K type strain sequencing project: providing services to taxonomists for standard genome sequencing and annotation.</title>
        <authorList>
            <consortium name="The Broad Institute Genomics Platform"/>
            <consortium name="The Broad Institute Genome Sequencing Center for Infectious Disease"/>
            <person name="Wu L."/>
            <person name="Ma J."/>
        </authorList>
    </citation>
    <scope>NUCLEOTIDE SEQUENCE [LARGE SCALE GENOMIC DNA]</scope>
    <source>
        <strain evidence="4">CCUG 56754</strain>
    </source>
</reference>
<keyword evidence="4" id="KW-1185">Reference proteome</keyword>
<feature type="transmembrane region" description="Helical" evidence="1">
    <location>
        <begin position="123"/>
        <end position="143"/>
    </location>
</feature>
<gene>
    <name evidence="3" type="ORF">ACFQ3N_08330</name>
</gene>
<feature type="transmembrane region" description="Helical" evidence="1">
    <location>
        <begin position="163"/>
        <end position="186"/>
    </location>
</feature>
<organism evidence="3 4">
    <name type="scientific">Virgibacillus byunsanensis</name>
    <dbReference type="NCBI Taxonomy" id="570945"/>
    <lineage>
        <taxon>Bacteria</taxon>
        <taxon>Bacillati</taxon>
        <taxon>Bacillota</taxon>
        <taxon>Bacilli</taxon>
        <taxon>Bacillales</taxon>
        <taxon>Bacillaceae</taxon>
        <taxon>Virgibacillus</taxon>
    </lineage>
</organism>
<dbReference type="RefSeq" id="WP_390361356.1">
    <property type="nucleotide sequence ID" value="NZ_JBHTKJ010000018.1"/>
</dbReference>
<evidence type="ECO:0000313" key="4">
    <source>
        <dbReference type="Proteomes" id="UP001597040"/>
    </source>
</evidence>
<feature type="transmembrane region" description="Helical" evidence="1">
    <location>
        <begin position="518"/>
        <end position="537"/>
    </location>
</feature>
<feature type="transmembrane region" description="Helical" evidence="1">
    <location>
        <begin position="266"/>
        <end position="284"/>
    </location>
</feature>
<dbReference type="EMBL" id="JBHTKJ010000018">
    <property type="protein sequence ID" value="MFD1038405.1"/>
    <property type="molecule type" value="Genomic_DNA"/>
</dbReference>
<comment type="caution">
    <text evidence="3">The sequence shown here is derived from an EMBL/GenBank/DDBJ whole genome shotgun (WGS) entry which is preliminary data.</text>
</comment>
<feature type="transmembrane region" description="Helical" evidence="1">
    <location>
        <begin position="34"/>
        <end position="50"/>
    </location>
</feature>
<feature type="transmembrane region" description="Helical" evidence="1">
    <location>
        <begin position="92"/>
        <end position="111"/>
    </location>
</feature>
<proteinExistence type="predicted"/>
<name>A0ABW3LKG3_9BACI</name>
<evidence type="ECO:0000313" key="3">
    <source>
        <dbReference type="EMBL" id="MFD1038405.1"/>
    </source>
</evidence>
<keyword evidence="1" id="KW-1133">Transmembrane helix</keyword>
<feature type="transmembrane region" description="Helical" evidence="1">
    <location>
        <begin position="290"/>
        <end position="310"/>
    </location>
</feature>
<feature type="transmembrane region" description="Helical" evidence="1">
    <location>
        <begin position="340"/>
        <end position="356"/>
    </location>
</feature>
<dbReference type="InterPro" id="IPR011853">
    <property type="entry name" value="TRAP_DctM-Dct_fused"/>
</dbReference>
<evidence type="ECO:0000256" key="1">
    <source>
        <dbReference type="SAM" id="Phobius"/>
    </source>
</evidence>
<dbReference type="Proteomes" id="UP001597040">
    <property type="component" value="Unassembled WGS sequence"/>
</dbReference>
<feature type="transmembrane region" description="Helical" evidence="1">
    <location>
        <begin position="484"/>
        <end position="506"/>
    </location>
</feature>